<dbReference type="InterPro" id="IPR050951">
    <property type="entry name" value="Retrovirus_Pol_polyprotein"/>
</dbReference>
<name>A0AA38C554_TAXCH</name>
<organism evidence="2 3">
    <name type="scientific">Taxus chinensis</name>
    <name type="common">Chinese yew</name>
    <name type="synonym">Taxus wallichiana var. chinensis</name>
    <dbReference type="NCBI Taxonomy" id="29808"/>
    <lineage>
        <taxon>Eukaryota</taxon>
        <taxon>Viridiplantae</taxon>
        <taxon>Streptophyta</taxon>
        <taxon>Embryophyta</taxon>
        <taxon>Tracheophyta</taxon>
        <taxon>Spermatophyta</taxon>
        <taxon>Pinopsida</taxon>
        <taxon>Pinidae</taxon>
        <taxon>Conifers II</taxon>
        <taxon>Cupressales</taxon>
        <taxon>Taxaceae</taxon>
        <taxon>Taxus</taxon>
    </lineage>
</organism>
<evidence type="ECO:0000259" key="1">
    <source>
        <dbReference type="Pfam" id="PF17921"/>
    </source>
</evidence>
<dbReference type="InterPro" id="IPR041588">
    <property type="entry name" value="Integrase_H2C2"/>
</dbReference>
<accession>A0AA38C554</accession>
<dbReference type="Proteomes" id="UP000824469">
    <property type="component" value="Unassembled WGS sequence"/>
</dbReference>
<dbReference type="Pfam" id="PF17921">
    <property type="entry name" value="Integrase_H2C2"/>
    <property type="match status" value="1"/>
</dbReference>
<reference evidence="2 3" key="1">
    <citation type="journal article" date="2021" name="Nat. Plants">
        <title>The Taxus genome provides insights into paclitaxel biosynthesis.</title>
        <authorList>
            <person name="Xiong X."/>
            <person name="Gou J."/>
            <person name="Liao Q."/>
            <person name="Li Y."/>
            <person name="Zhou Q."/>
            <person name="Bi G."/>
            <person name="Li C."/>
            <person name="Du R."/>
            <person name="Wang X."/>
            <person name="Sun T."/>
            <person name="Guo L."/>
            <person name="Liang H."/>
            <person name="Lu P."/>
            <person name="Wu Y."/>
            <person name="Zhang Z."/>
            <person name="Ro D.K."/>
            <person name="Shang Y."/>
            <person name="Huang S."/>
            <person name="Yan J."/>
        </authorList>
    </citation>
    <scope>NUCLEOTIDE SEQUENCE [LARGE SCALE GENOMIC DNA]</scope>
    <source>
        <strain evidence="2">Ta-2019</strain>
    </source>
</reference>
<feature type="non-terminal residue" evidence="2">
    <location>
        <position position="97"/>
    </location>
</feature>
<evidence type="ECO:0000313" key="3">
    <source>
        <dbReference type="Proteomes" id="UP000824469"/>
    </source>
</evidence>
<gene>
    <name evidence="2" type="ORF">KI387_034491</name>
</gene>
<proteinExistence type="predicted"/>
<comment type="caution">
    <text evidence="2">The sequence shown here is derived from an EMBL/GenBank/DDBJ whole genome shotgun (WGS) entry which is preliminary data.</text>
</comment>
<keyword evidence="3" id="KW-1185">Reference proteome</keyword>
<dbReference type="PANTHER" id="PTHR37984">
    <property type="entry name" value="PROTEIN CBG26694"/>
    <property type="match status" value="1"/>
</dbReference>
<dbReference type="AlphaFoldDB" id="A0AA38C554"/>
<evidence type="ECO:0000313" key="2">
    <source>
        <dbReference type="EMBL" id="KAH9290374.1"/>
    </source>
</evidence>
<protein>
    <recommendedName>
        <fullName evidence="1">Integrase zinc-binding domain-containing protein</fullName>
    </recommendedName>
</protein>
<dbReference type="FunFam" id="1.10.340.70:FF:000001">
    <property type="entry name" value="Retrovirus-related Pol polyprotein from transposon gypsy-like Protein"/>
    <property type="match status" value="1"/>
</dbReference>
<dbReference type="Gene3D" id="1.10.340.70">
    <property type="match status" value="1"/>
</dbReference>
<dbReference type="PANTHER" id="PTHR37984:SF5">
    <property type="entry name" value="PROTEIN NYNRIN-LIKE"/>
    <property type="match status" value="1"/>
</dbReference>
<feature type="non-terminal residue" evidence="2">
    <location>
        <position position="1"/>
    </location>
</feature>
<dbReference type="EMBL" id="JAHRHJ020003813">
    <property type="protein sequence ID" value="KAH9290374.1"/>
    <property type="molecule type" value="Genomic_DNA"/>
</dbReference>
<sequence>DNLLCHMGHICVPASEQQKMIWEAHFSRTAGHFGVDKTLAVLQKHFYWPNLRTDVVKYIKSYTPCAIAKPTNKKQGLYTPLPEPTKPWESVSMDFLS</sequence>
<feature type="domain" description="Integrase zinc-binding" evidence="1">
    <location>
        <begin position="12"/>
        <end position="70"/>
    </location>
</feature>